<keyword evidence="3" id="KW-1185">Reference proteome</keyword>
<protein>
    <submittedName>
        <fullName evidence="2">Hemin-degrading factor</fullName>
    </submittedName>
</protein>
<dbReference type="Pfam" id="PF05171">
    <property type="entry name" value="HemS"/>
    <property type="match status" value="2"/>
</dbReference>
<accession>A0ABY4S6R1</accession>
<dbReference type="InterPro" id="IPR007845">
    <property type="entry name" value="HemS/ChuX_dom"/>
</dbReference>
<feature type="domain" description="Haemin-degrading HemS/ChuX" evidence="1">
    <location>
        <begin position="232"/>
        <end position="362"/>
    </location>
</feature>
<dbReference type="EMBL" id="CP097635">
    <property type="protein sequence ID" value="URI06771.1"/>
    <property type="molecule type" value="Genomic_DNA"/>
</dbReference>
<evidence type="ECO:0000259" key="1">
    <source>
        <dbReference type="Pfam" id="PF05171"/>
    </source>
</evidence>
<dbReference type="SUPFAM" id="SSF144064">
    <property type="entry name" value="Heme iron utilization protein-like"/>
    <property type="match status" value="1"/>
</dbReference>
<organism evidence="2 3">
    <name type="scientific">Aquincola tertiaricarbonis</name>
    <dbReference type="NCBI Taxonomy" id="391953"/>
    <lineage>
        <taxon>Bacteria</taxon>
        <taxon>Pseudomonadati</taxon>
        <taxon>Pseudomonadota</taxon>
        <taxon>Betaproteobacteria</taxon>
        <taxon>Burkholderiales</taxon>
        <taxon>Sphaerotilaceae</taxon>
        <taxon>Aquincola</taxon>
    </lineage>
</organism>
<dbReference type="CDD" id="cd16830">
    <property type="entry name" value="HemS-like_N"/>
    <property type="match status" value="1"/>
</dbReference>
<dbReference type="Proteomes" id="UP001056201">
    <property type="component" value="Chromosome 1"/>
</dbReference>
<dbReference type="InterPro" id="IPR053733">
    <property type="entry name" value="Heme_Transport_Util_sf"/>
</dbReference>
<name>A0ABY4S6R1_AQUTE</name>
<evidence type="ECO:0000313" key="2">
    <source>
        <dbReference type="EMBL" id="URI06771.1"/>
    </source>
</evidence>
<dbReference type="RefSeq" id="WP_250195034.1">
    <property type="nucleotide sequence ID" value="NZ_CP097635.1"/>
</dbReference>
<sequence length="368" mass="39227">MSAAAAHGAASLHDIAAELRQRFEAARQGGLRHREAAASLGLSEGEAAALHSAAAGVGADAPGLRSVRLRGPWLDLLRALEPCGPLMALTRNDAAVHEKTGPYTGLAAQGPVALALGDDIDLRLFFNHWKAGYALHEPARQAGGTPTLSLQFFDAHGTAVHKIYPRAGTDLPRWHTVADDYADAVGALPVFTPLPADDPAPSDAGIDVAAFGQAWAALRDTHEFHGLLKQHGVERQQALRLMEGRFTQRLPTDALRQLLQGASASAQPIMVFVGNPGCIQIHTGPVQRVEVLGPWLNVLDPGFNLHVRQDQLAAAWAVDKPTSDGTVSSLEVFDAQRRLVLQCFGARKPGQPEAPGWRTLLQAVRAGR</sequence>
<evidence type="ECO:0000313" key="3">
    <source>
        <dbReference type="Proteomes" id="UP001056201"/>
    </source>
</evidence>
<dbReference type="Gene3D" id="3.40.1570.10">
    <property type="entry name" value="HemS/ChuS/ChuX like domains"/>
    <property type="match status" value="2"/>
</dbReference>
<feature type="domain" description="Haemin-degrading HemS/ChuX" evidence="1">
    <location>
        <begin position="63"/>
        <end position="181"/>
    </location>
</feature>
<reference evidence="2" key="1">
    <citation type="submission" date="2022-05" db="EMBL/GenBank/DDBJ databases">
        <title>An RpoN-dependent PEP-CTERM gene is involved in floc formation of an Aquincola tertiaricarbonis strain.</title>
        <authorList>
            <person name="Qiu D."/>
            <person name="Xia M."/>
        </authorList>
    </citation>
    <scope>NUCLEOTIDE SEQUENCE</scope>
    <source>
        <strain evidence="2">RN12</strain>
    </source>
</reference>
<proteinExistence type="predicted"/>
<dbReference type="CDD" id="cd16831">
    <property type="entry name" value="HemS-like_C"/>
    <property type="match status" value="1"/>
</dbReference>
<gene>
    <name evidence="2" type="ORF">MW290_12800</name>
</gene>